<evidence type="ECO:0000313" key="2">
    <source>
        <dbReference type="Proteomes" id="UP000887565"/>
    </source>
</evidence>
<protein>
    <submittedName>
        <fullName evidence="3">Uncharacterized protein</fullName>
    </submittedName>
</protein>
<dbReference type="Proteomes" id="UP000887565">
    <property type="component" value="Unplaced"/>
</dbReference>
<sequence>MKEGKYEERIVTLSIARLEAPNWGFARLGIHSIGNSLTLEFAPLRIVHLGIVLHNYAAAVWLLILYQANSSSLPRSCSLTNENR</sequence>
<dbReference type="WBParaSite" id="nRc.2.0.1.t08435-RA">
    <property type="protein sequence ID" value="nRc.2.0.1.t08435-RA"/>
    <property type="gene ID" value="nRc.2.0.1.g08435"/>
</dbReference>
<reference evidence="3" key="1">
    <citation type="submission" date="2022-11" db="UniProtKB">
        <authorList>
            <consortium name="WormBaseParasite"/>
        </authorList>
    </citation>
    <scope>IDENTIFICATION</scope>
</reference>
<proteinExistence type="predicted"/>
<keyword evidence="1" id="KW-0812">Transmembrane</keyword>
<organism evidence="2 3">
    <name type="scientific">Romanomermis culicivorax</name>
    <name type="common">Nematode worm</name>
    <dbReference type="NCBI Taxonomy" id="13658"/>
    <lineage>
        <taxon>Eukaryota</taxon>
        <taxon>Metazoa</taxon>
        <taxon>Ecdysozoa</taxon>
        <taxon>Nematoda</taxon>
        <taxon>Enoplea</taxon>
        <taxon>Dorylaimia</taxon>
        <taxon>Mermithida</taxon>
        <taxon>Mermithoidea</taxon>
        <taxon>Mermithidae</taxon>
        <taxon>Romanomermis</taxon>
    </lineage>
</organism>
<feature type="transmembrane region" description="Helical" evidence="1">
    <location>
        <begin position="46"/>
        <end position="66"/>
    </location>
</feature>
<keyword evidence="2" id="KW-1185">Reference proteome</keyword>
<accession>A0A915I3M5</accession>
<keyword evidence="1" id="KW-1133">Transmembrane helix</keyword>
<name>A0A915I3M5_ROMCU</name>
<dbReference type="AlphaFoldDB" id="A0A915I3M5"/>
<evidence type="ECO:0000313" key="3">
    <source>
        <dbReference type="WBParaSite" id="nRc.2.0.1.t08435-RA"/>
    </source>
</evidence>
<keyword evidence="1" id="KW-0472">Membrane</keyword>
<evidence type="ECO:0000256" key="1">
    <source>
        <dbReference type="SAM" id="Phobius"/>
    </source>
</evidence>